<evidence type="ECO:0000313" key="4">
    <source>
        <dbReference type="RefSeq" id="XP_022092638.1"/>
    </source>
</evidence>
<dbReference type="InterPro" id="IPR001304">
    <property type="entry name" value="C-type_lectin-like"/>
</dbReference>
<dbReference type="OMA" id="CKRESAN"/>
<dbReference type="PROSITE" id="PS50041">
    <property type="entry name" value="C_TYPE_LECTIN_2"/>
    <property type="match status" value="1"/>
</dbReference>
<evidence type="ECO:0000259" key="2">
    <source>
        <dbReference type="PROSITE" id="PS50041"/>
    </source>
</evidence>
<feature type="signal peptide" evidence="1">
    <location>
        <begin position="1"/>
        <end position="21"/>
    </location>
</feature>
<evidence type="ECO:0000256" key="1">
    <source>
        <dbReference type="SAM" id="SignalP"/>
    </source>
</evidence>
<dbReference type="InterPro" id="IPR016186">
    <property type="entry name" value="C-type_lectin-like/link_sf"/>
</dbReference>
<dbReference type="SUPFAM" id="SSF56436">
    <property type="entry name" value="C-type lectin-like"/>
    <property type="match status" value="1"/>
</dbReference>
<dbReference type="GeneID" id="110980345"/>
<feature type="domain" description="C-type lectin" evidence="2">
    <location>
        <begin position="30"/>
        <end position="143"/>
    </location>
</feature>
<dbReference type="Gene3D" id="3.10.100.10">
    <property type="entry name" value="Mannose-Binding Protein A, subunit A"/>
    <property type="match status" value="1"/>
</dbReference>
<feature type="chain" id="PRO_5034478796" evidence="1">
    <location>
        <begin position="22"/>
        <end position="178"/>
    </location>
</feature>
<name>A0A8B7YHB3_ACAPL</name>
<dbReference type="SMART" id="SM00034">
    <property type="entry name" value="CLECT"/>
    <property type="match status" value="1"/>
</dbReference>
<sequence>MSSYHLMAWLLMLVSVFSAVAVCPSGWKSWNRSCYALYFERMNWMEASEFCEGRGSRLAVPNSQGENDFIWQMVSERVEAESVSRSGVWIGCRRESHYSSFECSGGPKEMSFTNWYPGFPDQSSPQCILFSKGADGKWKNNKCVSANGKCFVCKMPNAAGVHCLTADAYGRLVGDLPY</sequence>
<gene>
    <name evidence="4" type="primary">LOC110980345</name>
</gene>
<proteinExistence type="predicted"/>
<reference evidence="4" key="1">
    <citation type="submission" date="2025-08" db="UniProtKB">
        <authorList>
            <consortium name="RefSeq"/>
        </authorList>
    </citation>
    <scope>IDENTIFICATION</scope>
</reference>
<dbReference type="PANTHER" id="PTHR22803">
    <property type="entry name" value="MANNOSE, PHOSPHOLIPASE, LECTIN RECEPTOR RELATED"/>
    <property type="match status" value="1"/>
</dbReference>
<dbReference type="RefSeq" id="XP_022092638.1">
    <property type="nucleotide sequence ID" value="XM_022236946.1"/>
</dbReference>
<dbReference type="InterPro" id="IPR016187">
    <property type="entry name" value="CTDL_fold"/>
</dbReference>
<dbReference type="OrthoDB" id="6133475at2759"/>
<keyword evidence="1" id="KW-0732">Signal</keyword>
<dbReference type="Pfam" id="PF00059">
    <property type="entry name" value="Lectin_C"/>
    <property type="match status" value="1"/>
</dbReference>
<dbReference type="InterPro" id="IPR050111">
    <property type="entry name" value="C-type_lectin/snaclec_domain"/>
</dbReference>
<dbReference type="Proteomes" id="UP000694845">
    <property type="component" value="Unplaced"/>
</dbReference>
<dbReference type="AlphaFoldDB" id="A0A8B7YHB3"/>
<evidence type="ECO:0000313" key="3">
    <source>
        <dbReference type="Proteomes" id="UP000694845"/>
    </source>
</evidence>
<dbReference type="KEGG" id="aplc:110980345"/>
<keyword evidence="3" id="KW-1185">Reference proteome</keyword>
<dbReference type="CDD" id="cd00037">
    <property type="entry name" value="CLECT"/>
    <property type="match status" value="1"/>
</dbReference>
<organism evidence="3 4">
    <name type="scientific">Acanthaster planci</name>
    <name type="common">Crown-of-thorns starfish</name>
    <dbReference type="NCBI Taxonomy" id="133434"/>
    <lineage>
        <taxon>Eukaryota</taxon>
        <taxon>Metazoa</taxon>
        <taxon>Echinodermata</taxon>
        <taxon>Eleutherozoa</taxon>
        <taxon>Asterozoa</taxon>
        <taxon>Asteroidea</taxon>
        <taxon>Valvatacea</taxon>
        <taxon>Valvatida</taxon>
        <taxon>Acanthasteridae</taxon>
        <taxon>Acanthaster</taxon>
    </lineage>
</organism>
<accession>A0A8B7YHB3</accession>
<protein>
    <submittedName>
        <fullName evidence="4">Snaclec stejaggregin-A subunit alpha-like</fullName>
    </submittedName>
</protein>